<protein>
    <submittedName>
        <fullName evidence="1">Major tail protein</fullName>
    </submittedName>
</protein>
<proteinExistence type="predicted"/>
<dbReference type="NCBIfam" id="TIGR01603">
    <property type="entry name" value="maj_tail_phi13"/>
    <property type="match status" value="1"/>
</dbReference>
<dbReference type="InterPro" id="IPR006490">
    <property type="entry name" value="Maj_tail_phi13"/>
</dbReference>
<accession>A0A2I7SBZ0</accession>
<organism evidence="1 2">
    <name type="scientific">Paenibacillus phage Dragolir</name>
    <dbReference type="NCBI Taxonomy" id="2070190"/>
    <lineage>
        <taxon>Viruses</taxon>
        <taxon>Duplodnaviria</taxon>
        <taxon>Heunggongvirae</taxon>
        <taxon>Uroviricota</taxon>
        <taxon>Caudoviricetes</taxon>
        <taxon>Gochnauervirinae</taxon>
        <taxon>Dragolirvirus</taxon>
        <taxon>Dragolirvirus dragolir</taxon>
    </lineage>
</organism>
<reference evidence="1 2" key="1">
    <citation type="submission" date="2017-12" db="EMBL/GenBank/DDBJ databases">
        <authorList>
            <person name="Hurst M.R.H."/>
        </authorList>
    </citation>
    <scope>NUCLEOTIDE SEQUENCE [LARGE SCALE GENOMIC DNA]</scope>
</reference>
<evidence type="ECO:0000313" key="2">
    <source>
        <dbReference type="Proteomes" id="UP000240865"/>
    </source>
</evidence>
<sequence length="198" mass="21699">MGVPIGVRNLYVALLKTDDKNGATYDKPVHLAKAVEISVKPNVSATTFYADDQASESESTLADIEVEITVDQIGSKNAAMLLGAKVDENGVLVWNRDDQAPYVAFGYQGSESGNAHTYVWLLKGKFALPEESRKTKGESIEYQPPKLSAKFLPRDYDGNWKRTVNSGDVNIPKTVIETWFDQVYETKKVVPPAGGGTK</sequence>
<dbReference type="EMBL" id="MG727697">
    <property type="protein sequence ID" value="AUS03417.1"/>
    <property type="molecule type" value="Genomic_DNA"/>
</dbReference>
<keyword evidence="2" id="KW-1185">Reference proteome</keyword>
<name>A0A2I7SBZ0_9CAUD</name>
<dbReference type="Proteomes" id="UP000240865">
    <property type="component" value="Segment"/>
</dbReference>
<gene>
    <name evidence="1" type="ORF">DRAGOLIR_11</name>
</gene>
<evidence type="ECO:0000313" key="1">
    <source>
        <dbReference type="EMBL" id="AUS03417.1"/>
    </source>
</evidence>